<dbReference type="InterPro" id="IPR023346">
    <property type="entry name" value="Lysozyme-like_dom_sf"/>
</dbReference>
<evidence type="ECO:0000256" key="1">
    <source>
        <dbReference type="SAM" id="MobiDB-lite"/>
    </source>
</evidence>
<keyword evidence="2" id="KW-0472">Membrane</keyword>
<dbReference type="InterPro" id="IPR043426">
    <property type="entry name" value="MltB-like"/>
</dbReference>
<protein>
    <recommendedName>
        <fullName evidence="3">Transglycosylase SLT domain-containing protein</fullName>
    </recommendedName>
</protein>
<evidence type="ECO:0000259" key="3">
    <source>
        <dbReference type="Pfam" id="PF13406"/>
    </source>
</evidence>
<feature type="domain" description="Transglycosylase SLT" evidence="3">
    <location>
        <begin position="170"/>
        <end position="218"/>
    </location>
</feature>
<evidence type="ECO:0000256" key="2">
    <source>
        <dbReference type="SAM" id="Phobius"/>
    </source>
</evidence>
<feature type="region of interest" description="Disordered" evidence="1">
    <location>
        <begin position="36"/>
        <end position="65"/>
    </location>
</feature>
<feature type="transmembrane region" description="Helical" evidence="2">
    <location>
        <begin position="6"/>
        <end position="27"/>
    </location>
</feature>
<dbReference type="RefSeq" id="WP_308122823.1">
    <property type="nucleotide sequence ID" value="NZ_BAAAYV010000025.1"/>
</dbReference>
<keyword evidence="5" id="KW-1185">Reference proteome</keyword>
<comment type="caution">
    <text evidence="4">The sequence shown here is derived from an EMBL/GenBank/DDBJ whole genome shotgun (WGS) entry which is preliminary data.</text>
</comment>
<dbReference type="Proteomes" id="UP001410795">
    <property type="component" value="Unassembled WGS sequence"/>
</dbReference>
<dbReference type="Pfam" id="PF13406">
    <property type="entry name" value="SLT_2"/>
    <property type="match status" value="1"/>
</dbReference>
<accession>A0ABP7BU70</accession>
<gene>
    <name evidence="4" type="ORF">GCM10022202_34060</name>
</gene>
<name>A0ABP7BU70_9MICO</name>
<dbReference type="CDD" id="cd13399">
    <property type="entry name" value="Slt35-like"/>
    <property type="match status" value="1"/>
</dbReference>
<dbReference type="PANTHER" id="PTHR30163:SF8">
    <property type="entry name" value="LYTIC MUREIN TRANSGLYCOSYLASE"/>
    <property type="match status" value="1"/>
</dbReference>
<evidence type="ECO:0000313" key="4">
    <source>
        <dbReference type="EMBL" id="GAA3669170.1"/>
    </source>
</evidence>
<keyword evidence="2" id="KW-1133">Transmembrane helix</keyword>
<sequence>MKRWWLVPIAIGVAGVLIVAALAFSVLRVLSEREAEPSVPSGPRAGAAEVAPSAAPSPSTGGIASRVDPEWVARVADEAGIPQRALAAYAGAALALAAESAGCGVGWNTLAGIGYVESLHGTIHGSSIDADGVARPGILGIPLDGSPLSDGSPTTQVPDTDGGALDGDATWDRAVGPMQFIPSTWEIYGRDGNGDGVADPHQIDDAALAAATYLCAAGGDLRVPQNWIAAVAAYNADVAYNNRVAAAADGYALAG</sequence>
<proteinExistence type="predicted"/>
<reference evidence="5" key="1">
    <citation type="journal article" date="2019" name="Int. J. Syst. Evol. Microbiol.">
        <title>The Global Catalogue of Microorganisms (GCM) 10K type strain sequencing project: providing services to taxonomists for standard genome sequencing and annotation.</title>
        <authorList>
            <consortium name="The Broad Institute Genomics Platform"/>
            <consortium name="The Broad Institute Genome Sequencing Center for Infectious Disease"/>
            <person name="Wu L."/>
            <person name="Ma J."/>
        </authorList>
    </citation>
    <scope>NUCLEOTIDE SEQUENCE [LARGE SCALE GENOMIC DNA]</scope>
    <source>
        <strain evidence="5">JCM 16546</strain>
    </source>
</reference>
<feature type="compositionally biased region" description="Low complexity" evidence="1">
    <location>
        <begin position="43"/>
        <end position="65"/>
    </location>
</feature>
<keyword evidence="2" id="KW-0812">Transmembrane</keyword>
<dbReference type="EMBL" id="BAAAYV010000025">
    <property type="protein sequence ID" value="GAA3669170.1"/>
    <property type="molecule type" value="Genomic_DNA"/>
</dbReference>
<dbReference type="InterPro" id="IPR031304">
    <property type="entry name" value="SLT_2"/>
</dbReference>
<dbReference type="SUPFAM" id="SSF53955">
    <property type="entry name" value="Lysozyme-like"/>
    <property type="match status" value="1"/>
</dbReference>
<dbReference type="Gene3D" id="1.10.530.10">
    <property type="match status" value="1"/>
</dbReference>
<dbReference type="PANTHER" id="PTHR30163">
    <property type="entry name" value="MEMBRANE-BOUND LYTIC MUREIN TRANSGLYCOSYLASE B"/>
    <property type="match status" value="1"/>
</dbReference>
<organism evidence="4 5">
    <name type="scientific">Microbacterium marinilacus</name>
    <dbReference type="NCBI Taxonomy" id="415209"/>
    <lineage>
        <taxon>Bacteria</taxon>
        <taxon>Bacillati</taxon>
        <taxon>Actinomycetota</taxon>
        <taxon>Actinomycetes</taxon>
        <taxon>Micrococcales</taxon>
        <taxon>Microbacteriaceae</taxon>
        <taxon>Microbacterium</taxon>
    </lineage>
</organism>
<evidence type="ECO:0000313" key="5">
    <source>
        <dbReference type="Proteomes" id="UP001410795"/>
    </source>
</evidence>